<dbReference type="PANTHER" id="PTHR23105">
    <property type="entry name" value="RIBOSOMAL PROTEIN L7AE FAMILY MEMBER"/>
    <property type="match status" value="1"/>
</dbReference>
<evidence type="ECO:0000256" key="11">
    <source>
        <dbReference type="SAM" id="MobiDB-lite"/>
    </source>
</evidence>
<keyword evidence="2" id="KW-1017">Isopeptide bond</keyword>
<comment type="function">
    <text evidence="8">Regulates cellular senescence through inhibition of PTEN translation. Acts as a pro-apoptotic regulator in response to DNA damage.</text>
</comment>
<evidence type="ECO:0000256" key="8">
    <source>
        <dbReference type="ARBA" id="ARBA00054167"/>
    </source>
</evidence>
<dbReference type="InterPro" id="IPR016095">
    <property type="entry name" value="Ribosomal_uL1_3-a/b-sand"/>
</dbReference>
<evidence type="ECO:0000256" key="4">
    <source>
        <dbReference type="ARBA" id="ARBA00022843"/>
    </source>
</evidence>
<feature type="compositionally biased region" description="Basic and acidic residues" evidence="11">
    <location>
        <begin position="329"/>
        <end position="358"/>
    </location>
</feature>
<keyword evidence="5" id="KW-0007">Acetylation</keyword>
<feature type="region of interest" description="Disordered" evidence="11">
    <location>
        <begin position="275"/>
        <end position="358"/>
    </location>
</feature>
<dbReference type="FunFam" id="3.40.50.790:FF:000004">
    <property type="entry name" value="Ribosomal L1 domain-containing 1-like 1"/>
    <property type="match status" value="1"/>
</dbReference>
<dbReference type="GO" id="GO:0005730">
    <property type="term" value="C:nucleolus"/>
    <property type="evidence" value="ECO:0007669"/>
    <property type="project" value="UniProtKB-SubCell"/>
</dbReference>
<evidence type="ECO:0000256" key="3">
    <source>
        <dbReference type="ARBA" id="ARBA00022553"/>
    </source>
</evidence>
<evidence type="ECO:0000256" key="10">
    <source>
        <dbReference type="ARBA" id="ARBA00070787"/>
    </source>
</evidence>
<feature type="compositionally biased region" description="Basic and acidic residues" evidence="11">
    <location>
        <begin position="455"/>
        <end position="476"/>
    </location>
</feature>
<reference evidence="12 13" key="1">
    <citation type="submission" date="2020-03" db="EMBL/GenBank/DDBJ databases">
        <title>Dissostichus mawsoni Genome sequencing and assembly.</title>
        <authorList>
            <person name="Park H."/>
        </authorList>
    </citation>
    <scope>NUCLEOTIDE SEQUENCE [LARGE SCALE GENOMIC DNA]</scope>
    <source>
        <strain evidence="12">DM0001</strain>
        <tissue evidence="12">Muscle</tissue>
    </source>
</reference>
<keyword evidence="7" id="KW-0539">Nucleus</keyword>
<comment type="similarity">
    <text evidence="9">Belongs to the universal ribosomal protein uL1 family. Highly divergent.</text>
</comment>
<dbReference type="Pfam" id="PF00687">
    <property type="entry name" value="Ribosomal_L1"/>
    <property type="match status" value="1"/>
</dbReference>
<feature type="compositionally biased region" description="Basic and acidic residues" evidence="11">
    <location>
        <begin position="502"/>
        <end position="522"/>
    </location>
</feature>
<comment type="subcellular location">
    <subcellularLocation>
        <location evidence="1">Nucleus</location>
        <location evidence="1">Nucleolus</location>
    </subcellularLocation>
</comment>
<feature type="region of interest" description="Disordered" evidence="11">
    <location>
        <begin position="420"/>
        <end position="440"/>
    </location>
</feature>
<dbReference type="Proteomes" id="UP000518266">
    <property type="component" value="Unassembled WGS sequence"/>
</dbReference>
<evidence type="ECO:0000256" key="6">
    <source>
        <dbReference type="ARBA" id="ARBA00023054"/>
    </source>
</evidence>
<dbReference type="OrthoDB" id="10251727at2759"/>
<organism evidence="12 13">
    <name type="scientific">Dissostichus mawsoni</name>
    <name type="common">Antarctic cod</name>
    <dbReference type="NCBI Taxonomy" id="36200"/>
    <lineage>
        <taxon>Eukaryota</taxon>
        <taxon>Metazoa</taxon>
        <taxon>Chordata</taxon>
        <taxon>Craniata</taxon>
        <taxon>Vertebrata</taxon>
        <taxon>Euteleostomi</taxon>
        <taxon>Actinopterygii</taxon>
        <taxon>Neopterygii</taxon>
        <taxon>Teleostei</taxon>
        <taxon>Neoteleostei</taxon>
        <taxon>Acanthomorphata</taxon>
        <taxon>Eupercaria</taxon>
        <taxon>Perciformes</taxon>
        <taxon>Notothenioidei</taxon>
        <taxon>Nototheniidae</taxon>
        <taxon>Dissostichus</taxon>
    </lineage>
</organism>
<feature type="region of interest" description="Disordered" evidence="11">
    <location>
        <begin position="492"/>
        <end position="522"/>
    </location>
</feature>
<evidence type="ECO:0000256" key="1">
    <source>
        <dbReference type="ARBA" id="ARBA00004604"/>
    </source>
</evidence>
<dbReference type="Gene3D" id="3.40.50.790">
    <property type="match status" value="1"/>
</dbReference>
<keyword evidence="4" id="KW-0832">Ubl conjugation</keyword>
<gene>
    <name evidence="12" type="ORF">F7725_013994</name>
</gene>
<accession>A0A7J5YV45</accession>
<dbReference type="EMBL" id="JAAKFY010000008">
    <property type="protein sequence ID" value="KAF3853306.1"/>
    <property type="molecule type" value="Genomic_DNA"/>
</dbReference>
<feature type="compositionally biased region" description="Basic and acidic residues" evidence="11">
    <location>
        <begin position="430"/>
        <end position="439"/>
    </location>
</feature>
<dbReference type="SUPFAM" id="SSF56808">
    <property type="entry name" value="Ribosomal protein L1"/>
    <property type="match status" value="1"/>
</dbReference>
<feature type="compositionally biased region" description="Polar residues" evidence="11">
    <location>
        <begin position="304"/>
        <end position="319"/>
    </location>
</feature>
<protein>
    <recommendedName>
        <fullName evidence="10">Ribosomal L1 domain-containing protein 1</fullName>
    </recommendedName>
</protein>
<dbReference type="CDD" id="cd00403">
    <property type="entry name" value="Ribosomal_L1"/>
    <property type="match status" value="1"/>
</dbReference>
<dbReference type="AlphaFoldDB" id="A0A7J5YV45"/>
<name>A0A7J5YV45_DISMA</name>
<feature type="compositionally biased region" description="Basic and acidic residues" evidence="11">
    <location>
        <begin position="289"/>
        <end position="300"/>
    </location>
</feature>
<feature type="region of interest" description="Disordered" evidence="11">
    <location>
        <begin position="453"/>
        <end position="476"/>
    </location>
</feature>
<evidence type="ECO:0000256" key="2">
    <source>
        <dbReference type="ARBA" id="ARBA00022499"/>
    </source>
</evidence>
<evidence type="ECO:0000256" key="7">
    <source>
        <dbReference type="ARBA" id="ARBA00023242"/>
    </source>
</evidence>
<evidence type="ECO:0000256" key="5">
    <source>
        <dbReference type="ARBA" id="ARBA00022990"/>
    </source>
</evidence>
<evidence type="ECO:0000313" key="13">
    <source>
        <dbReference type="Proteomes" id="UP000518266"/>
    </source>
</evidence>
<dbReference type="InterPro" id="IPR028364">
    <property type="entry name" value="Ribosomal_uL1/biogenesis"/>
</dbReference>
<dbReference type="GO" id="GO:0003723">
    <property type="term" value="F:RNA binding"/>
    <property type="evidence" value="ECO:0007669"/>
    <property type="project" value="InterPro"/>
</dbReference>
<proteinExistence type="inferred from homology"/>
<evidence type="ECO:0000256" key="9">
    <source>
        <dbReference type="ARBA" id="ARBA00061550"/>
    </source>
</evidence>
<sequence>MPTNEEEKGIYPLRMRVEFTREADSMAETAEVGLDRTQVKKAVQALQAFLKTKSTGDSLFLDDTQQISLLFTLWKIPPKAQTIRIPLPHGQRSDTEEVCLFTRDEPNMTSDQTIRFYKKLLAEKGVKNITEVIPYKVLRTEYKPHEAKRRLLSNFDMFLSDDRVRRLLPSHLGKHFYQRKREPLCVNMLSKNLARDISRVIQGSYLKVTNKGSCCMARIAHAGMTADEVTENVEAAFQTVSTKLRTMSVALPLYTSNLNHLTALDEDQKVTETAKQEAAAKKLPKKNKKTEDVKKSEGRGRNPTAGSHGNTKQEAQTGEDTQEEAAGEGAHDGWWEERKKTTKQNEQEGRQGRVQREEKSAQIEMILLFTQRLILQTLNCSSQRETHPADPLHHRETHPADPLHHRERLILQTLFITERDSSCRPSSSQRETHPADPLHHRERLILQTLNCSSQRETHPADPELSQRETHLADPLHHRERLILQTLFITERDSSCRPSSSQRETHPADPELFITERDSSGRP</sequence>
<keyword evidence="6" id="KW-0175">Coiled coil</keyword>
<keyword evidence="13" id="KW-1185">Reference proteome</keyword>
<dbReference type="InterPro" id="IPR023674">
    <property type="entry name" value="Ribosomal_uL1-like"/>
</dbReference>
<comment type="caution">
    <text evidence="12">The sequence shown here is derived from an EMBL/GenBank/DDBJ whole genome shotgun (WGS) entry which is preliminary data.</text>
</comment>
<evidence type="ECO:0000313" key="12">
    <source>
        <dbReference type="EMBL" id="KAF3853306.1"/>
    </source>
</evidence>
<dbReference type="InterPro" id="IPR050257">
    <property type="entry name" value="eL8/uL1-like"/>
</dbReference>
<keyword evidence="3" id="KW-0597">Phosphoprotein</keyword>